<proteinExistence type="predicted"/>
<dbReference type="SUPFAM" id="SSF46689">
    <property type="entry name" value="Homeodomain-like"/>
    <property type="match status" value="1"/>
</dbReference>
<dbReference type="PANTHER" id="PTHR47893">
    <property type="entry name" value="REGULATORY PROTEIN PCHR"/>
    <property type="match status" value="1"/>
</dbReference>
<dbReference type="PROSITE" id="PS01124">
    <property type="entry name" value="HTH_ARAC_FAMILY_2"/>
    <property type="match status" value="1"/>
</dbReference>
<comment type="caution">
    <text evidence="5">The sequence shown here is derived from an EMBL/GenBank/DDBJ whole genome shotgun (WGS) entry which is preliminary data.</text>
</comment>
<dbReference type="InterPro" id="IPR053142">
    <property type="entry name" value="PchR_regulatory_protein"/>
</dbReference>
<name>A0A953HJZ6_9BACT</name>
<evidence type="ECO:0000256" key="2">
    <source>
        <dbReference type="ARBA" id="ARBA00023125"/>
    </source>
</evidence>
<dbReference type="SMART" id="SM00342">
    <property type="entry name" value="HTH_ARAC"/>
    <property type="match status" value="1"/>
</dbReference>
<protein>
    <submittedName>
        <fullName evidence="5">AraC family transcriptional regulator</fullName>
    </submittedName>
</protein>
<dbReference type="InterPro" id="IPR020449">
    <property type="entry name" value="Tscrpt_reg_AraC-type_HTH"/>
</dbReference>
<dbReference type="Pfam" id="PF12833">
    <property type="entry name" value="HTH_18"/>
    <property type="match status" value="1"/>
</dbReference>
<sequence>MRIIDVNSLPFKEVITDIGKELDTEVKQQCDEYWIDLPPHIGTGFIRGVNFPGGLGIILYECQFKVDVEIRFNVNEVHPLKFLYCQDGLLYHRFENEKEHKTIQKYQCAVVASSKSNGHVLKFDADTKTVLNSLELDRKIFKPQITCEMKDLDKPFRDLFEDLTAEDRFYHEGNYSLQLADLFREMKSLDFNDFERKIYLHGQAYLLLALQIIQFQDDVRDAGNQSLLRQSDLDLIEEASGMIRDNISDLGTIAHIAQKVGLNLSKMQMGFQHLYNMSVNNYIQNVRMEKAKQLLQENEYNISEIVHELGLSSKSYFSKIFRETYHMSPSEFRKRFRNFMIEGSSKSSN</sequence>
<dbReference type="PRINTS" id="PR00032">
    <property type="entry name" value="HTHARAC"/>
</dbReference>
<dbReference type="GO" id="GO:0043565">
    <property type="term" value="F:sequence-specific DNA binding"/>
    <property type="evidence" value="ECO:0007669"/>
    <property type="project" value="InterPro"/>
</dbReference>
<evidence type="ECO:0000256" key="1">
    <source>
        <dbReference type="ARBA" id="ARBA00023015"/>
    </source>
</evidence>
<dbReference type="EMBL" id="JAHVHU010000004">
    <property type="protein sequence ID" value="MBY5957279.1"/>
    <property type="molecule type" value="Genomic_DNA"/>
</dbReference>
<dbReference type="AlphaFoldDB" id="A0A953HJZ6"/>
<evidence type="ECO:0000313" key="6">
    <source>
        <dbReference type="Proteomes" id="UP000753961"/>
    </source>
</evidence>
<dbReference type="InterPro" id="IPR018060">
    <property type="entry name" value="HTH_AraC"/>
</dbReference>
<keyword evidence="2" id="KW-0238">DNA-binding</keyword>
<dbReference type="RefSeq" id="WP_222578799.1">
    <property type="nucleotide sequence ID" value="NZ_JAHVHU010000004.1"/>
</dbReference>
<reference evidence="5" key="1">
    <citation type="submission" date="2021-06" db="EMBL/GenBank/DDBJ databases">
        <title>44 bacteria genomes isolated from Dapeng, Shenzhen.</title>
        <authorList>
            <person name="Zheng W."/>
            <person name="Yu S."/>
            <person name="Huang Y."/>
        </authorList>
    </citation>
    <scope>NUCLEOTIDE SEQUENCE</scope>
    <source>
        <strain evidence="5">DP5N28-2</strain>
    </source>
</reference>
<feature type="domain" description="HTH araC/xylS-type" evidence="4">
    <location>
        <begin position="237"/>
        <end position="335"/>
    </location>
</feature>
<gene>
    <name evidence="5" type="ORF">KUV50_03965</name>
</gene>
<dbReference type="PANTHER" id="PTHR47893:SF1">
    <property type="entry name" value="REGULATORY PROTEIN PCHR"/>
    <property type="match status" value="1"/>
</dbReference>
<keyword evidence="1" id="KW-0805">Transcription regulation</keyword>
<dbReference type="InterPro" id="IPR009057">
    <property type="entry name" value="Homeodomain-like_sf"/>
</dbReference>
<evidence type="ECO:0000256" key="3">
    <source>
        <dbReference type="ARBA" id="ARBA00023163"/>
    </source>
</evidence>
<dbReference type="Proteomes" id="UP000753961">
    <property type="component" value="Unassembled WGS sequence"/>
</dbReference>
<keyword evidence="6" id="KW-1185">Reference proteome</keyword>
<dbReference type="GO" id="GO:0003700">
    <property type="term" value="F:DNA-binding transcription factor activity"/>
    <property type="evidence" value="ECO:0007669"/>
    <property type="project" value="InterPro"/>
</dbReference>
<dbReference type="Gene3D" id="1.10.10.60">
    <property type="entry name" value="Homeodomain-like"/>
    <property type="match status" value="2"/>
</dbReference>
<evidence type="ECO:0000313" key="5">
    <source>
        <dbReference type="EMBL" id="MBY5957279.1"/>
    </source>
</evidence>
<accession>A0A953HJZ6</accession>
<evidence type="ECO:0000259" key="4">
    <source>
        <dbReference type="PROSITE" id="PS01124"/>
    </source>
</evidence>
<keyword evidence="3" id="KW-0804">Transcription</keyword>
<organism evidence="5 6">
    <name type="scientific">Membranihabitans marinus</name>
    <dbReference type="NCBI Taxonomy" id="1227546"/>
    <lineage>
        <taxon>Bacteria</taxon>
        <taxon>Pseudomonadati</taxon>
        <taxon>Bacteroidota</taxon>
        <taxon>Saprospiria</taxon>
        <taxon>Saprospirales</taxon>
        <taxon>Saprospiraceae</taxon>
        <taxon>Membranihabitans</taxon>
    </lineage>
</organism>